<reference evidence="3" key="1">
    <citation type="journal article" date="2011" name="Nat. Commun.">
        <title>Effector diversification within compartments of the Leptosphaeria maculans genome affected by Repeat-Induced Point mutations.</title>
        <authorList>
            <person name="Rouxel T."/>
            <person name="Grandaubert J."/>
            <person name="Hane J.K."/>
            <person name="Hoede C."/>
            <person name="van de Wouw A.P."/>
            <person name="Couloux A."/>
            <person name="Dominguez V."/>
            <person name="Anthouard V."/>
            <person name="Bally P."/>
            <person name="Bourras S."/>
            <person name="Cozijnsen A.J."/>
            <person name="Ciuffetti L.M."/>
            <person name="Degrave A."/>
            <person name="Dilmaghani A."/>
            <person name="Duret L."/>
            <person name="Fudal I."/>
            <person name="Goodwin S.B."/>
            <person name="Gout L."/>
            <person name="Glaser N."/>
            <person name="Linglin J."/>
            <person name="Kema G.H.J."/>
            <person name="Lapalu N."/>
            <person name="Lawrence C.B."/>
            <person name="May K."/>
            <person name="Meyer M."/>
            <person name="Ollivier B."/>
            <person name="Poulain J."/>
            <person name="Schoch C.L."/>
            <person name="Simon A."/>
            <person name="Spatafora J.W."/>
            <person name="Stachowiak A."/>
            <person name="Turgeon B.G."/>
            <person name="Tyler B.M."/>
            <person name="Vincent D."/>
            <person name="Weissenbach J."/>
            <person name="Amselem J."/>
            <person name="Quesneville H."/>
            <person name="Oliver R.P."/>
            <person name="Wincker P."/>
            <person name="Balesdent M.-H."/>
            <person name="Howlett B.J."/>
        </authorList>
    </citation>
    <scope>NUCLEOTIDE SEQUENCE [LARGE SCALE GENOMIC DNA]</scope>
    <source>
        <strain evidence="3">JN3 / isolate v23.1.3 / race Av1-4-5-6-7-8</strain>
    </source>
</reference>
<evidence type="ECO:0000313" key="3">
    <source>
        <dbReference type="Proteomes" id="UP000002668"/>
    </source>
</evidence>
<organism evidence="3">
    <name type="scientific">Leptosphaeria maculans (strain JN3 / isolate v23.1.3 / race Av1-4-5-6-7-8)</name>
    <name type="common">Blackleg fungus</name>
    <name type="synonym">Phoma lingam</name>
    <dbReference type="NCBI Taxonomy" id="985895"/>
    <lineage>
        <taxon>Eukaryota</taxon>
        <taxon>Fungi</taxon>
        <taxon>Dikarya</taxon>
        <taxon>Ascomycota</taxon>
        <taxon>Pezizomycotina</taxon>
        <taxon>Dothideomycetes</taxon>
        <taxon>Pleosporomycetidae</taxon>
        <taxon>Pleosporales</taxon>
        <taxon>Pleosporineae</taxon>
        <taxon>Leptosphaeriaceae</taxon>
        <taxon>Plenodomus</taxon>
        <taxon>Plenodomus lingam/Leptosphaeria maculans species complex</taxon>
    </lineage>
</organism>
<dbReference type="EMBL" id="FP929065">
    <property type="protein sequence ID" value="CBX90622.1"/>
    <property type="molecule type" value="Genomic_DNA"/>
</dbReference>
<sequence>MARVLLYQQRFPSTQCRSQFQNLRRKLVKHDERTKMRLGTSPLTESWDTAGLREAKVRLHAHSKEGGWWEPQQQSAHADLVEAEDGISGDFEIFKDSILAMHSHSSYLRYMVILLSYSAIDGAQLAPGRGRPVRRPGQASGSIQSF</sequence>
<dbReference type="InParanoid" id="E4ZH52"/>
<accession>E4ZH52</accession>
<evidence type="ECO:0000313" key="2">
    <source>
        <dbReference type="EMBL" id="CBX90622.1"/>
    </source>
</evidence>
<proteinExistence type="predicted"/>
<gene>
    <name evidence="2" type="ORF">LEMA_P056560.1</name>
</gene>
<feature type="region of interest" description="Disordered" evidence="1">
    <location>
        <begin position="126"/>
        <end position="146"/>
    </location>
</feature>
<dbReference type="AlphaFoldDB" id="E4ZH52"/>
<dbReference type="Proteomes" id="UP000002668">
    <property type="component" value="Genome"/>
</dbReference>
<keyword evidence="3" id="KW-1185">Reference proteome</keyword>
<dbReference type="VEuPathDB" id="FungiDB:LEMA_P056560.1"/>
<dbReference type="GeneID" id="13292595"/>
<evidence type="ECO:0000256" key="1">
    <source>
        <dbReference type="SAM" id="MobiDB-lite"/>
    </source>
</evidence>
<protein>
    <submittedName>
        <fullName evidence="2">Predicted protein</fullName>
    </submittedName>
</protein>
<dbReference type="HOGENOM" id="CLU_1777803_0_0_1"/>
<name>E4ZH52_LEPMJ</name>